<dbReference type="EMBL" id="KQ965732">
    <property type="protein sequence ID" value="KXS21979.1"/>
    <property type="molecule type" value="Genomic_DNA"/>
</dbReference>
<organism evidence="2 3">
    <name type="scientific">Gonapodya prolifera (strain JEL478)</name>
    <name type="common">Monoblepharis prolifera</name>
    <dbReference type="NCBI Taxonomy" id="1344416"/>
    <lineage>
        <taxon>Eukaryota</taxon>
        <taxon>Fungi</taxon>
        <taxon>Fungi incertae sedis</taxon>
        <taxon>Chytridiomycota</taxon>
        <taxon>Chytridiomycota incertae sedis</taxon>
        <taxon>Monoblepharidomycetes</taxon>
        <taxon>Monoblepharidales</taxon>
        <taxon>Gonapodyaceae</taxon>
        <taxon>Gonapodya</taxon>
    </lineage>
</organism>
<dbReference type="InterPro" id="IPR011990">
    <property type="entry name" value="TPR-like_helical_dom_sf"/>
</dbReference>
<dbReference type="InterPro" id="IPR006597">
    <property type="entry name" value="Sel1-like"/>
</dbReference>
<dbReference type="SMART" id="SM00368">
    <property type="entry name" value="LRR_RI"/>
    <property type="match status" value="8"/>
</dbReference>
<dbReference type="SUPFAM" id="SSF52047">
    <property type="entry name" value="RNI-like"/>
    <property type="match status" value="1"/>
</dbReference>
<dbReference type="Gene3D" id="1.25.40.10">
    <property type="entry name" value="Tetratricopeptide repeat domain"/>
    <property type="match status" value="2"/>
</dbReference>
<dbReference type="OrthoDB" id="120976at2759"/>
<dbReference type="Pfam" id="PF08238">
    <property type="entry name" value="Sel1"/>
    <property type="match status" value="6"/>
</dbReference>
<accession>A0A139AZ28</accession>
<evidence type="ECO:0000313" key="2">
    <source>
        <dbReference type="EMBL" id="KXS21979.1"/>
    </source>
</evidence>
<sequence length="552" mass="60503">MLAVMEHSPDIAMSQYEFDEWCRIGLGLHHRDVDLASEWYRSAADKMHPDFQIYAATSVWVKWDHHEAIQWLQAAADQNYLPAKIFLAECYLQGLGVEESPNKAIMYLSDMAEGGDSNAQFNVGIALESQKDFDGAKRWYEKTLAQGHAGAMVNLGDLFYHGLLEEFPRDRKIAVAWYQQASDQGHPGACERLGYCYFNGVGVRSDSRLASRVPLYLRTVFERIWNGTAKVEVDLRGKFVPSDAAWGLMQTGRMTKLTLSENGLDVKRGIALADGLQKNPSLVKLVLQTNKIGDQGALALANVLQGRTNLRELNLQWNLIGAESGSVLSESISGLIHLQLLDLSGNQIGLRGFRALAKALQSLTRLKYLKLTYNSIGESGARALGKALCSLTGLRSFDLKKGYLESINFSMYMIGDDGTCALDVASKTLNNLKELSIGTNLIGDTGAHALAQAFQEKISLQTLSYDNNAGAFTLAEGLTHLSGLESLDLQGSEGALPLASALKTIKSLRKVYLAGNSIYNDAERQIREVLKNVEGKKVVALLVTSPHVTVAL</sequence>
<dbReference type="InterPro" id="IPR001611">
    <property type="entry name" value="Leu-rich_rpt"/>
</dbReference>
<comment type="similarity">
    <text evidence="1">Belongs to the sel-1 family.</text>
</comment>
<dbReference type="SMART" id="SM00671">
    <property type="entry name" value="SEL1"/>
    <property type="match status" value="6"/>
</dbReference>
<keyword evidence="3" id="KW-1185">Reference proteome</keyword>
<dbReference type="AlphaFoldDB" id="A0A139AZ28"/>
<evidence type="ECO:0000313" key="3">
    <source>
        <dbReference type="Proteomes" id="UP000070544"/>
    </source>
</evidence>
<name>A0A139AZ28_GONPJ</name>
<dbReference type="STRING" id="1344416.A0A139AZ28"/>
<dbReference type="SUPFAM" id="SSF81901">
    <property type="entry name" value="HCP-like"/>
    <property type="match status" value="1"/>
</dbReference>
<proteinExistence type="inferred from homology"/>
<dbReference type="Pfam" id="PF13516">
    <property type="entry name" value="LRR_6"/>
    <property type="match status" value="5"/>
</dbReference>
<evidence type="ECO:0000256" key="1">
    <source>
        <dbReference type="ARBA" id="ARBA00038101"/>
    </source>
</evidence>
<protein>
    <submittedName>
        <fullName evidence="2">RNI-like protein</fullName>
    </submittedName>
</protein>
<dbReference type="Proteomes" id="UP000070544">
    <property type="component" value="Unassembled WGS sequence"/>
</dbReference>
<dbReference type="PANTHER" id="PTHR11102">
    <property type="entry name" value="SEL-1-LIKE PROTEIN"/>
    <property type="match status" value="1"/>
</dbReference>
<dbReference type="InterPro" id="IPR050767">
    <property type="entry name" value="Sel1_AlgK"/>
</dbReference>
<gene>
    <name evidence="2" type="ORF">M427DRAFT_40723</name>
</gene>
<dbReference type="Gene3D" id="3.80.10.10">
    <property type="entry name" value="Ribonuclease Inhibitor"/>
    <property type="match status" value="2"/>
</dbReference>
<dbReference type="PANTHER" id="PTHR11102:SF160">
    <property type="entry name" value="ERAD-ASSOCIATED E3 UBIQUITIN-PROTEIN LIGASE COMPONENT HRD3"/>
    <property type="match status" value="1"/>
</dbReference>
<dbReference type="InterPro" id="IPR032675">
    <property type="entry name" value="LRR_dom_sf"/>
</dbReference>
<reference evidence="2 3" key="1">
    <citation type="journal article" date="2015" name="Genome Biol. Evol.">
        <title>Phylogenomic analyses indicate that early fungi evolved digesting cell walls of algal ancestors of land plants.</title>
        <authorList>
            <person name="Chang Y."/>
            <person name="Wang S."/>
            <person name="Sekimoto S."/>
            <person name="Aerts A.L."/>
            <person name="Choi C."/>
            <person name="Clum A."/>
            <person name="LaButti K.M."/>
            <person name="Lindquist E.A."/>
            <person name="Yee Ngan C."/>
            <person name="Ohm R.A."/>
            <person name="Salamov A.A."/>
            <person name="Grigoriev I.V."/>
            <person name="Spatafora J.W."/>
            <person name="Berbee M.L."/>
        </authorList>
    </citation>
    <scope>NUCLEOTIDE SEQUENCE [LARGE SCALE GENOMIC DNA]</scope>
    <source>
        <strain evidence="2 3">JEL478</strain>
    </source>
</reference>